<keyword evidence="1" id="KW-0808">Transferase</keyword>
<organism evidence="9 10">
    <name type="scientific">Nannocystis punicea</name>
    <dbReference type="NCBI Taxonomy" id="2995304"/>
    <lineage>
        <taxon>Bacteria</taxon>
        <taxon>Pseudomonadati</taxon>
        <taxon>Myxococcota</taxon>
        <taxon>Polyangia</taxon>
        <taxon>Nannocystales</taxon>
        <taxon>Nannocystaceae</taxon>
        <taxon>Nannocystis</taxon>
    </lineage>
</organism>
<dbReference type="SUPFAM" id="SSF48452">
    <property type="entry name" value="TPR-like"/>
    <property type="match status" value="3"/>
</dbReference>
<sequence length="909" mass="96924">MARADVEPTTRESKSLEDRDTVDAGEEPLAQPRPETGEMPTIGRYRVLGRIGAGGMGTVYAARDPMLGREVAIKLARVDGSGSPLAYESRLLREARLLAQVRHPNVVEIHEVGVFRGQVYIVMARIHGQTLRDWQREQSRSWRQTVAKYVAAARGLQAAHAAGLVHRDFKADNALVGDDGRVYVVDFGLARPTGVPVESGGEAGAAAPSSSDSPLTRTGAVVGTPAYMAPEQRAGRPPDVRSDIYSFCVSLYEALHGHRPEYRHDPAATRPRGHNVPRWVDRALARGLAPAASRRYATFEPLIAALGRDPARWWGRVGVAAALVGAGGLVGLTMQGGAAPLSASCEAATRRIERAWGSPQREALAASFAAPGEYARVLGRRVEAALDDYADEWQQARLRACEATAELSPSSAPQLHRQIDCLERAAEGLERATAVLAFAGGADAEQAMGVVEALPRVQSCRAPGSERDLPEQTGLVDALRRALVTARAQAASGSRREAVRLAEQVRARAQTVGDPALEADALLTVGRLRAEDGEIAAAETLLLAAIDVAEANGLDDTTASGWVALATLAARLQVDPERMRERARRAQALLDRIGDSGPRRAALLNALGVAAVAEGRHAEAVRLHREAHERLRFSGGPAFESIRSLQGLANALDALGRRDEALASFTEALALCEQHLGPRHPQRARVANDLGALLLRTGESARARELLEAALAIWIDAYGSECVECGRGHSSLMGEASAAGELGRAEHHARRALAIYRQQLPAEHPDLAAALANLGAILHWRGEFAGAVTAYAEALRLQQRSLPAGHLHRAITESNLGESLVALQRHAEALPLFAAAEPVARGAGEAGEELLLLLLRNKAKALHGTGEGRAARVALEQARALLKRDPGRAQEYAEVEQALAELGAQARAG</sequence>
<evidence type="ECO:0000313" key="10">
    <source>
        <dbReference type="Proteomes" id="UP001164459"/>
    </source>
</evidence>
<dbReference type="InterPro" id="IPR017441">
    <property type="entry name" value="Protein_kinase_ATP_BS"/>
</dbReference>
<dbReference type="InterPro" id="IPR000719">
    <property type="entry name" value="Prot_kinase_dom"/>
</dbReference>
<accession>A0ABY7H7T5</accession>
<dbReference type="RefSeq" id="WP_269037655.1">
    <property type="nucleotide sequence ID" value="NZ_CP114040.1"/>
</dbReference>
<feature type="compositionally biased region" description="Low complexity" evidence="7">
    <location>
        <begin position="197"/>
        <end position="211"/>
    </location>
</feature>
<feature type="region of interest" description="Disordered" evidence="7">
    <location>
        <begin position="1"/>
        <end position="41"/>
    </location>
</feature>
<dbReference type="Gene3D" id="1.25.40.10">
    <property type="entry name" value="Tetratricopeptide repeat domain"/>
    <property type="match status" value="3"/>
</dbReference>
<name>A0ABY7H7T5_9BACT</name>
<dbReference type="Pfam" id="PF13374">
    <property type="entry name" value="TPR_10"/>
    <property type="match status" value="1"/>
</dbReference>
<evidence type="ECO:0000256" key="6">
    <source>
        <dbReference type="PROSITE-ProRule" id="PRU10141"/>
    </source>
</evidence>
<evidence type="ECO:0000256" key="2">
    <source>
        <dbReference type="ARBA" id="ARBA00022741"/>
    </source>
</evidence>
<dbReference type="InterPro" id="IPR019734">
    <property type="entry name" value="TPR_rpt"/>
</dbReference>
<feature type="compositionally biased region" description="Basic and acidic residues" evidence="7">
    <location>
        <begin position="1"/>
        <end position="22"/>
    </location>
</feature>
<dbReference type="Proteomes" id="UP001164459">
    <property type="component" value="Chromosome"/>
</dbReference>
<dbReference type="Pfam" id="PF13424">
    <property type="entry name" value="TPR_12"/>
    <property type="match status" value="1"/>
</dbReference>
<dbReference type="Gene3D" id="1.10.510.10">
    <property type="entry name" value="Transferase(Phosphotransferase) domain 1"/>
    <property type="match status" value="1"/>
</dbReference>
<keyword evidence="4 6" id="KW-0067">ATP-binding</keyword>
<evidence type="ECO:0000256" key="4">
    <source>
        <dbReference type="ARBA" id="ARBA00022840"/>
    </source>
</evidence>
<dbReference type="PROSITE" id="PS00107">
    <property type="entry name" value="PROTEIN_KINASE_ATP"/>
    <property type="match status" value="1"/>
</dbReference>
<dbReference type="EMBL" id="CP114040">
    <property type="protein sequence ID" value="WAS95323.1"/>
    <property type="molecule type" value="Genomic_DNA"/>
</dbReference>
<dbReference type="Pfam" id="PF00069">
    <property type="entry name" value="Pkinase"/>
    <property type="match status" value="1"/>
</dbReference>
<proteinExistence type="predicted"/>
<evidence type="ECO:0000256" key="3">
    <source>
        <dbReference type="ARBA" id="ARBA00022777"/>
    </source>
</evidence>
<keyword evidence="5" id="KW-0802">TPR repeat</keyword>
<dbReference type="InterPro" id="IPR011009">
    <property type="entry name" value="Kinase-like_dom_sf"/>
</dbReference>
<evidence type="ECO:0000256" key="7">
    <source>
        <dbReference type="SAM" id="MobiDB-lite"/>
    </source>
</evidence>
<dbReference type="Gene3D" id="3.30.200.20">
    <property type="entry name" value="Phosphorylase Kinase, domain 1"/>
    <property type="match status" value="1"/>
</dbReference>
<keyword evidence="3 9" id="KW-0418">Kinase</keyword>
<dbReference type="PANTHER" id="PTHR43289:SF6">
    <property type="entry name" value="SERINE_THREONINE-PROTEIN KINASE NEKL-3"/>
    <property type="match status" value="1"/>
</dbReference>
<dbReference type="PANTHER" id="PTHR43289">
    <property type="entry name" value="MITOGEN-ACTIVATED PROTEIN KINASE KINASE KINASE 20-RELATED"/>
    <property type="match status" value="1"/>
</dbReference>
<feature type="binding site" evidence="6">
    <location>
        <position position="74"/>
    </location>
    <ligand>
        <name>ATP</name>
        <dbReference type="ChEBI" id="CHEBI:30616"/>
    </ligand>
</feature>
<evidence type="ECO:0000256" key="1">
    <source>
        <dbReference type="ARBA" id="ARBA00022679"/>
    </source>
</evidence>
<feature type="region of interest" description="Disordered" evidence="7">
    <location>
        <begin position="197"/>
        <end position="219"/>
    </location>
</feature>
<dbReference type="SMART" id="SM00028">
    <property type="entry name" value="TPR"/>
    <property type="match status" value="7"/>
</dbReference>
<dbReference type="SUPFAM" id="SSF56112">
    <property type="entry name" value="Protein kinase-like (PK-like)"/>
    <property type="match status" value="1"/>
</dbReference>
<keyword evidence="10" id="KW-1185">Reference proteome</keyword>
<gene>
    <name evidence="9" type="ORF">O0S08_04115</name>
</gene>
<protein>
    <submittedName>
        <fullName evidence="9">Serine/threonine-protein kinase</fullName>
    </submittedName>
</protein>
<dbReference type="GO" id="GO:0016301">
    <property type="term" value="F:kinase activity"/>
    <property type="evidence" value="ECO:0007669"/>
    <property type="project" value="UniProtKB-KW"/>
</dbReference>
<dbReference type="PROSITE" id="PS50011">
    <property type="entry name" value="PROTEIN_KINASE_DOM"/>
    <property type="match status" value="1"/>
</dbReference>
<dbReference type="CDD" id="cd14014">
    <property type="entry name" value="STKc_PknB_like"/>
    <property type="match status" value="1"/>
</dbReference>
<dbReference type="PROSITE" id="PS50005">
    <property type="entry name" value="TPR"/>
    <property type="match status" value="1"/>
</dbReference>
<reference evidence="9" key="1">
    <citation type="submission" date="2022-11" db="EMBL/GenBank/DDBJ databases">
        <title>Minimal conservation of predation-associated metabolite biosynthetic gene clusters underscores biosynthetic potential of Myxococcota including descriptions for ten novel species: Archangium lansinium sp. nov., Myxococcus landrumus sp. nov., Nannocystis bai.</title>
        <authorList>
            <person name="Ahearne A."/>
            <person name="Stevens C."/>
            <person name="Dowd S."/>
        </authorList>
    </citation>
    <scope>NUCLEOTIDE SEQUENCE</scope>
    <source>
        <strain evidence="9">Fl3</strain>
    </source>
</reference>
<evidence type="ECO:0000259" key="8">
    <source>
        <dbReference type="PROSITE" id="PS50011"/>
    </source>
</evidence>
<feature type="domain" description="Protein kinase" evidence="8">
    <location>
        <begin position="45"/>
        <end position="312"/>
    </location>
</feature>
<keyword evidence="2 6" id="KW-0547">Nucleotide-binding</keyword>
<dbReference type="InterPro" id="IPR011990">
    <property type="entry name" value="TPR-like_helical_dom_sf"/>
</dbReference>
<evidence type="ECO:0000313" key="9">
    <source>
        <dbReference type="EMBL" id="WAS95323.1"/>
    </source>
</evidence>
<evidence type="ECO:0000256" key="5">
    <source>
        <dbReference type="PROSITE-ProRule" id="PRU00339"/>
    </source>
</evidence>
<feature type="repeat" description="TPR" evidence="5">
    <location>
        <begin position="768"/>
        <end position="801"/>
    </location>
</feature>